<dbReference type="AlphaFoldDB" id="A0A8H7IK84"/>
<feature type="region of interest" description="Disordered" evidence="1">
    <location>
        <begin position="105"/>
        <end position="133"/>
    </location>
</feature>
<evidence type="ECO:0000313" key="2">
    <source>
        <dbReference type="EMBL" id="KAF8759664.1"/>
    </source>
</evidence>
<dbReference type="Proteomes" id="UP000614334">
    <property type="component" value="Unassembled WGS sequence"/>
</dbReference>
<name>A0A8H7IK84_9AGAM</name>
<evidence type="ECO:0000313" key="3">
    <source>
        <dbReference type="Proteomes" id="UP000614334"/>
    </source>
</evidence>
<reference evidence="2" key="1">
    <citation type="submission" date="2020-09" db="EMBL/GenBank/DDBJ databases">
        <title>Comparative genome analyses of four rice-infecting Rhizoctonia solani isolates reveal extensive enrichment of homogalacturonan modification genes.</title>
        <authorList>
            <person name="Lee D.-Y."/>
            <person name="Jeon J."/>
            <person name="Kim K.-T."/>
            <person name="Cheong K."/>
            <person name="Song H."/>
            <person name="Choi G."/>
            <person name="Ko J."/>
            <person name="Opiyo S.O."/>
            <person name="Zuo S."/>
            <person name="Madhav S."/>
            <person name="Lee Y.-H."/>
            <person name="Wang G.-L."/>
        </authorList>
    </citation>
    <scope>NUCLEOTIDE SEQUENCE</scope>
    <source>
        <strain evidence="2">AG1-IA B2</strain>
    </source>
</reference>
<proteinExistence type="predicted"/>
<protein>
    <submittedName>
        <fullName evidence="2">Uncharacterized protein</fullName>
    </submittedName>
</protein>
<comment type="caution">
    <text evidence="2">The sequence shown here is derived from an EMBL/GenBank/DDBJ whole genome shotgun (WGS) entry which is preliminary data.</text>
</comment>
<sequence>MASTSTPQRASETHSICCTSTLEILPASDCGAVPSSAKAFVHTWLRITQAQVKPPHACQSIQETTTDDIKPSTPGEFAIPRPPKMVSKCLFEDVEMDADGSGFGASPAMKLNTNHRLPPRQMHRAPPIFPHLS</sequence>
<evidence type="ECO:0000256" key="1">
    <source>
        <dbReference type="SAM" id="MobiDB-lite"/>
    </source>
</evidence>
<accession>A0A8H7IK84</accession>
<organism evidence="2 3">
    <name type="scientific">Rhizoctonia solani</name>
    <dbReference type="NCBI Taxonomy" id="456999"/>
    <lineage>
        <taxon>Eukaryota</taxon>
        <taxon>Fungi</taxon>
        <taxon>Dikarya</taxon>
        <taxon>Basidiomycota</taxon>
        <taxon>Agaricomycotina</taxon>
        <taxon>Agaricomycetes</taxon>
        <taxon>Cantharellales</taxon>
        <taxon>Ceratobasidiaceae</taxon>
        <taxon>Rhizoctonia</taxon>
    </lineage>
</organism>
<dbReference type="EMBL" id="JACYCF010000002">
    <property type="protein sequence ID" value="KAF8759664.1"/>
    <property type="molecule type" value="Genomic_DNA"/>
</dbReference>
<gene>
    <name evidence="2" type="ORF">RHS01_01730</name>
</gene>